<organism evidence="2 3">
    <name type="scientific">Streptomyces parvus</name>
    <dbReference type="NCBI Taxonomy" id="66428"/>
    <lineage>
        <taxon>Bacteria</taxon>
        <taxon>Bacillati</taxon>
        <taxon>Actinomycetota</taxon>
        <taxon>Actinomycetes</taxon>
        <taxon>Kitasatosporales</taxon>
        <taxon>Streptomycetaceae</taxon>
        <taxon>Streptomyces</taxon>
    </lineage>
</organism>
<evidence type="ECO:0000313" key="3">
    <source>
        <dbReference type="Proteomes" id="UP000469670"/>
    </source>
</evidence>
<feature type="region of interest" description="Disordered" evidence="1">
    <location>
        <begin position="45"/>
        <end position="74"/>
    </location>
</feature>
<name>A0A7K3RRU1_9ACTN</name>
<dbReference type="Proteomes" id="UP000469670">
    <property type="component" value="Unassembled WGS sequence"/>
</dbReference>
<dbReference type="EMBL" id="JAAGMP010000314">
    <property type="protein sequence ID" value="NEC17925.1"/>
    <property type="molecule type" value="Genomic_DNA"/>
</dbReference>
<proteinExistence type="predicted"/>
<evidence type="ECO:0000256" key="1">
    <source>
        <dbReference type="SAM" id="MobiDB-lite"/>
    </source>
</evidence>
<gene>
    <name evidence="2" type="ORF">G3I50_06560</name>
</gene>
<comment type="caution">
    <text evidence="2">The sequence shown here is derived from an EMBL/GenBank/DDBJ whole genome shotgun (WGS) entry which is preliminary data.</text>
</comment>
<evidence type="ECO:0000313" key="2">
    <source>
        <dbReference type="EMBL" id="NEC17925.1"/>
    </source>
</evidence>
<protein>
    <submittedName>
        <fullName evidence="2">Uncharacterized protein</fullName>
    </submittedName>
</protein>
<accession>A0A7K3RRU1</accession>
<dbReference type="AlphaFoldDB" id="A0A7K3RRU1"/>
<reference evidence="2 3" key="1">
    <citation type="submission" date="2020-01" db="EMBL/GenBank/DDBJ databases">
        <title>Insect and environment-associated Actinomycetes.</title>
        <authorList>
            <person name="Currrie C."/>
            <person name="Chevrette M."/>
            <person name="Carlson C."/>
            <person name="Stubbendieck R."/>
            <person name="Wendt-Pienkowski E."/>
        </authorList>
    </citation>
    <scope>NUCLEOTIDE SEQUENCE [LARGE SCALE GENOMIC DNA]</scope>
    <source>
        <strain evidence="2 3">SID7590</strain>
    </source>
</reference>
<dbReference type="RefSeq" id="WP_164200577.1">
    <property type="nucleotide sequence ID" value="NZ_JAAGMP010000314.1"/>
</dbReference>
<sequence length="74" mass="8364">MKARRGRCAYCDRSIAVTPAGLWPHGPARSCRGNYTLPAMYDTHPTRHWPTRHHGRRVTTIPGPDTWNPKETAA</sequence>
<feature type="compositionally biased region" description="Basic residues" evidence="1">
    <location>
        <begin position="46"/>
        <end position="57"/>
    </location>
</feature>